<comment type="caution">
    <text evidence="4">The sequence shown here is derived from an EMBL/GenBank/DDBJ whole genome shotgun (WGS) entry which is preliminary data.</text>
</comment>
<dbReference type="Gene3D" id="2.10.25.10">
    <property type="entry name" value="Laminin"/>
    <property type="match status" value="1"/>
</dbReference>
<dbReference type="GO" id="GO:0005509">
    <property type="term" value="F:calcium ion binding"/>
    <property type="evidence" value="ECO:0007669"/>
    <property type="project" value="InterPro"/>
</dbReference>
<dbReference type="SMART" id="SM00179">
    <property type="entry name" value="EGF_CA"/>
    <property type="match status" value="1"/>
</dbReference>
<dbReference type="InterPro" id="IPR011641">
    <property type="entry name" value="Tyr-kin_ephrin_A/B_rcpt-like"/>
</dbReference>
<evidence type="ECO:0000313" key="5">
    <source>
        <dbReference type="Proteomes" id="UP000828390"/>
    </source>
</evidence>
<dbReference type="InterPro" id="IPR001881">
    <property type="entry name" value="EGF-like_Ca-bd_dom"/>
</dbReference>
<dbReference type="AlphaFoldDB" id="A0A9D4ER36"/>
<dbReference type="InterPro" id="IPR013320">
    <property type="entry name" value="ConA-like_dom_sf"/>
</dbReference>
<keyword evidence="1 2" id="KW-1015">Disulfide bond</keyword>
<dbReference type="PROSITE" id="PS50026">
    <property type="entry name" value="EGF_3"/>
    <property type="match status" value="1"/>
</dbReference>
<evidence type="ECO:0000256" key="2">
    <source>
        <dbReference type="PROSITE-ProRule" id="PRU00076"/>
    </source>
</evidence>
<dbReference type="Pfam" id="PF07699">
    <property type="entry name" value="Ephrin_rec_like"/>
    <property type="match status" value="2"/>
</dbReference>
<dbReference type="PROSITE" id="PS01186">
    <property type="entry name" value="EGF_2"/>
    <property type="match status" value="1"/>
</dbReference>
<organism evidence="4 5">
    <name type="scientific">Dreissena polymorpha</name>
    <name type="common">Zebra mussel</name>
    <name type="synonym">Mytilus polymorpha</name>
    <dbReference type="NCBI Taxonomy" id="45954"/>
    <lineage>
        <taxon>Eukaryota</taxon>
        <taxon>Metazoa</taxon>
        <taxon>Spiralia</taxon>
        <taxon>Lophotrochozoa</taxon>
        <taxon>Mollusca</taxon>
        <taxon>Bivalvia</taxon>
        <taxon>Autobranchia</taxon>
        <taxon>Heteroconchia</taxon>
        <taxon>Euheterodonta</taxon>
        <taxon>Imparidentia</taxon>
        <taxon>Neoheterodontei</taxon>
        <taxon>Myida</taxon>
        <taxon>Dreissenoidea</taxon>
        <taxon>Dreissenidae</taxon>
        <taxon>Dreissena</taxon>
    </lineage>
</organism>
<protein>
    <recommendedName>
        <fullName evidence="3">EGF-like domain-containing protein</fullName>
    </recommendedName>
</protein>
<reference evidence="4" key="2">
    <citation type="submission" date="2020-11" db="EMBL/GenBank/DDBJ databases">
        <authorList>
            <person name="McCartney M.A."/>
            <person name="Auch B."/>
            <person name="Kono T."/>
            <person name="Mallez S."/>
            <person name="Becker A."/>
            <person name="Gohl D.M."/>
            <person name="Silverstein K.A.T."/>
            <person name="Koren S."/>
            <person name="Bechman K.B."/>
            <person name="Herman A."/>
            <person name="Abrahante J.E."/>
            <person name="Garbe J."/>
        </authorList>
    </citation>
    <scope>NUCLEOTIDE SEQUENCE</scope>
    <source>
        <strain evidence="4">Duluth1</strain>
        <tissue evidence="4">Whole animal</tissue>
    </source>
</reference>
<dbReference type="SUPFAM" id="SSF57196">
    <property type="entry name" value="EGF/Laminin"/>
    <property type="match status" value="1"/>
</dbReference>
<proteinExistence type="predicted"/>
<keyword evidence="2" id="KW-0245">EGF-like domain</keyword>
<dbReference type="Gene3D" id="2.60.120.200">
    <property type="match status" value="1"/>
</dbReference>
<dbReference type="FunFam" id="2.10.25.10:FF:000031">
    <property type="entry name" value="neurogenic locus notch homolog protein 3"/>
    <property type="match status" value="1"/>
</dbReference>
<feature type="disulfide bond" evidence="2">
    <location>
        <begin position="346"/>
        <end position="355"/>
    </location>
</feature>
<dbReference type="CDD" id="cd00054">
    <property type="entry name" value="EGF_CA"/>
    <property type="match status" value="1"/>
</dbReference>
<feature type="domain" description="EGF-like" evidence="3">
    <location>
        <begin position="320"/>
        <end position="356"/>
    </location>
</feature>
<dbReference type="PANTHER" id="PTHR24046:SF5">
    <property type="entry name" value="EGF-LIKE DOMAIN-CONTAINING PROTEIN"/>
    <property type="match status" value="1"/>
</dbReference>
<dbReference type="SUPFAM" id="SSF57184">
    <property type="entry name" value="Growth factor receptor domain"/>
    <property type="match status" value="1"/>
</dbReference>
<dbReference type="SMART" id="SM01411">
    <property type="entry name" value="Ephrin_rec_like"/>
    <property type="match status" value="2"/>
</dbReference>
<reference evidence="4" key="1">
    <citation type="journal article" date="2019" name="bioRxiv">
        <title>The Genome of the Zebra Mussel, Dreissena polymorpha: A Resource for Invasive Species Research.</title>
        <authorList>
            <person name="McCartney M.A."/>
            <person name="Auch B."/>
            <person name="Kono T."/>
            <person name="Mallez S."/>
            <person name="Zhang Y."/>
            <person name="Obille A."/>
            <person name="Becker A."/>
            <person name="Abrahante J.E."/>
            <person name="Garbe J."/>
            <person name="Badalamenti J.P."/>
            <person name="Herman A."/>
            <person name="Mangelson H."/>
            <person name="Liachko I."/>
            <person name="Sullivan S."/>
            <person name="Sone E.D."/>
            <person name="Koren S."/>
            <person name="Silverstein K.A.T."/>
            <person name="Beckman K.B."/>
            <person name="Gohl D.M."/>
        </authorList>
    </citation>
    <scope>NUCLEOTIDE SEQUENCE</scope>
    <source>
        <strain evidence="4">Duluth1</strain>
        <tissue evidence="4">Whole animal</tissue>
    </source>
</reference>
<dbReference type="Proteomes" id="UP000828390">
    <property type="component" value="Unassembled WGS sequence"/>
</dbReference>
<name>A0A9D4ER36_DREPO</name>
<dbReference type="SUPFAM" id="SSF49899">
    <property type="entry name" value="Concanavalin A-like lectins/glucanases"/>
    <property type="match status" value="1"/>
</dbReference>
<evidence type="ECO:0000256" key="1">
    <source>
        <dbReference type="ARBA" id="ARBA00023157"/>
    </source>
</evidence>
<gene>
    <name evidence="4" type="ORF">DPMN_160437</name>
</gene>
<dbReference type="EMBL" id="JAIWYP010000008">
    <property type="protein sequence ID" value="KAH3782520.1"/>
    <property type="molecule type" value="Genomic_DNA"/>
</dbReference>
<evidence type="ECO:0000313" key="4">
    <source>
        <dbReference type="EMBL" id="KAH3782520.1"/>
    </source>
</evidence>
<keyword evidence="5" id="KW-1185">Reference proteome</keyword>
<dbReference type="InterPro" id="IPR000742">
    <property type="entry name" value="EGF"/>
</dbReference>
<evidence type="ECO:0000259" key="3">
    <source>
        <dbReference type="PROSITE" id="PS50026"/>
    </source>
</evidence>
<dbReference type="GO" id="GO:0007165">
    <property type="term" value="P:signal transduction"/>
    <property type="evidence" value="ECO:0007669"/>
    <property type="project" value="TreeGrafter"/>
</dbReference>
<dbReference type="PANTHER" id="PTHR24046">
    <property type="entry name" value="SIGNAL PEPTIDE, CUB AND EGF-LIKE DOMAIN-CONTAINING"/>
    <property type="match status" value="1"/>
</dbReference>
<dbReference type="GO" id="GO:0005615">
    <property type="term" value="C:extracellular space"/>
    <property type="evidence" value="ECO:0007669"/>
    <property type="project" value="TreeGrafter"/>
</dbReference>
<dbReference type="GO" id="GO:0009986">
    <property type="term" value="C:cell surface"/>
    <property type="evidence" value="ECO:0007669"/>
    <property type="project" value="TreeGrafter"/>
</dbReference>
<accession>A0A9D4ER36</accession>
<sequence length="372" mass="40769">MHVSNPEVTCSLGSIADSVMLACVHCSIGTYHDIDAGQCRPCPKGQYQPISRQTTCIECPTRTTTRTNGSIDADQCVEACTPGYVSPTGTIPCSPCDVGSYSPLYGRTQCMLCTESKTTRANVAATEREECYDFDLEFSSDIYSYGNASVRFTPTSNCTNLLPDLWMHCSTCDRILEITDAHGQPVFRLEIRKGFIDVTLHGCQTSVKSFGILENLQWHNLGLSVTNSNVTVTIDDKELYSPHPCTFATLLEPEDYDLTIGGLLFVGSLTALNLWDATSKDVELSPVKKCSYDTQGTLLSWKKFEEVDGPFVRSVSQCDDVDNCASSPCQNWGTCLDGPNIVTCTCMTGFTDDRCSRIWIASGTRVRTAPRA</sequence>
<comment type="caution">
    <text evidence="2">Lacks conserved residue(s) required for the propagation of feature annotation.</text>
</comment>
<dbReference type="InterPro" id="IPR052071">
    <property type="entry name" value="SCUB_EGF-like_domain"/>
</dbReference>
<dbReference type="Gene3D" id="2.10.50.10">
    <property type="entry name" value="Tumor Necrosis Factor Receptor, subunit A, domain 2"/>
    <property type="match status" value="1"/>
</dbReference>
<dbReference type="InterPro" id="IPR009030">
    <property type="entry name" value="Growth_fac_rcpt_cys_sf"/>
</dbReference>